<keyword evidence="1" id="KW-0812">Transmembrane</keyword>
<keyword evidence="1" id="KW-0472">Membrane</keyword>
<dbReference type="EMBL" id="JAVRHR010000003">
    <property type="protein sequence ID" value="MDT0607915.1"/>
    <property type="molecule type" value="Genomic_DNA"/>
</dbReference>
<keyword evidence="1" id="KW-1133">Transmembrane helix</keyword>
<evidence type="ECO:0000313" key="2">
    <source>
        <dbReference type="EMBL" id="MDT0607915.1"/>
    </source>
</evidence>
<organism evidence="2 3">
    <name type="scientific">Croceitalea rosinachiae</name>
    <dbReference type="NCBI Taxonomy" id="3075596"/>
    <lineage>
        <taxon>Bacteria</taxon>
        <taxon>Pseudomonadati</taxon>
        <taxon>Bacteroidota</taxon>
        <taxon>Flavobacteriia</taxon>
        <taxon>Flavobacteriales</taxon>
        <taxon>Flavobacteriaceae</taxon>
        <taxon>Croceitalea</taxon>
    </lineage>
</organism>
<dbReference type="Proteomes" id="UP001255246">
    <property type="component" value="Unassembled WGS sequence"/>
</dbReference>
<dbReference type="RefSeq" id="WP_311352136.1">
    <property type="nucleotide sequence ID" value="NZ_JAVRHR010000003.1"/>
</dbReference>
<proteinExistence type="predicted"/>
<feature type="transmembrane region" description="Helical" evidence="1">
    <location>
        <begin position="12"/>
        <end position="35"/>
    </location>
</feature>
<protein>
    <submittedName>
        <fullName evidence="2">Uncharacterized protein</fullName>
    </submittedName>
</protein>
<reference evidence="2 3" key="1">
    <citation type="submission" date="2023-09" db="EMBL/GenBank/DDBJ databases">
        <authorList>
            <person name="Rey-Velasco X."/>
        </authorList>
    </citation>
    <scope>NUCLEOTIDE SEQUENCE [LARGE SCALE GENOMIC DNA]</scope>
    <source>
        <strain evidence="2 3">F388</strain>
    </source>
</reference>
<name>A0ABU3ACK9_9FLAO</name>
<evidence type="ECO:0000313" key="3">
    <source>
        <dbReference type="Proteomes" id="UP001255246"/>
    </source>
</evidence>
<accession>A0ABU3ACK9</accession>
<gene>
    <name evidence="2" type="ORF">RM706_12785</name>
</gene>
<keyword evidence="3" id="KW-1185">Reference proteome</keyword>
<evidence type="ECO:0000256" key="1">
    <source>
        <dbReference type="SAM" id="Phobius"/>
    </source>
</evidence>
<sequence length="61" mass="6876">MGKDSNKRKSFFIAIRRCSSLVMVAVMLGISNIILEEDRSVNDTRVKTEVLQTVDDSEDVD</sequence>
<comment type="caution">
    <text evidence="2">The sequence shown here is derived from an EMBL/GenBank/DDBJ whole genome shotgun (WGS) entry which is preliminary data.</text>
</comment>